<dbReference type="Proteomes" id="UP000014500">
    <property type="component" value="Unassembled WGS sequence"/>
</dbReference>
<keyword evidence="8 11" id="KW-0233">DNA recombination</keyword>
<dbReference type="HAMAP" id="MF_03100">
    <property type="entry name" value="Endonuc_su_Slx1"/>
    <property type="match status" value="1"/>
</dbReference>
<evidence type="ECO:0000256" key="4">
    <source>
        <dbReference type="ARBA" id="ARBA00022763"/>
    </source>
</evidence>
<evidence type="ECO:0000259" key="12">
    <source>
        <dbReference type="PROSITE" id="PS50164"/>
    </source>
</evidence>
<dbReference type="InterPro" id="IPR035901">
    <property type="entry name" value="GIY-YIG_endonuc_sf"/>
</dbReference>
<keyword evidence="2" id="KW-0479">Metal-binding</keyword>
<dbReference type="FunFam" id="3.40.1440.10:FF:000008">
    <property type="entry name" value="Structure-specific endonuclease subunit SLX1 homolog"/>
    <property type="match status" value="1"/>
</dbReference>
<dbReference type="InterPro" id="IPR027520">
    <property type="entry name" value="Slx1"/>
</dbReference>
<keyword evidence="10 11" id="KW-0539">Nucleus</keyword>
<dbReference type="GO" id="GO:0033557">
    <property type="term" value="C:Slx1-Slx4 complex"/>
    <property type="evidence" value="ECO:0007669"/>
    <property type="project" value="UniProtKB-UniRule"/>
</dbReference>
<accession>T1JPD7</accession>
<evidence type="ECO:0000256" key="7">
    <source>
        <dbReference type="ARBA" id="ARBA00022833"/>
    </source>
</evidence>
<dbReference type="GO" id="GO:0008821">
    <property type="term" value="F:crossover junction DNA endonuclease activity"/>
    <property type="evidence" value="ECO:0007669"/>
    <property type="project" value="TreeGrafter"/>
</dbReference>
<dbReference type="Gene3D" id="3.30.40.10">
    <property type="entry name" value="Zinc/RING finger domain, C3HC4 (zinc finger)"/>
    <property type="match status" value="1"/>
</dbReference>
<dbReference type="OMA" id="MVCIIHG"/>
<feature type="domain" description="GIY-YIG" evidence="12">
    <location>
        <begin position="18"/>
        <end position="101"/>
    </location>
</feature>
<dbReference type="eggNOG" id="KOG3005">
    <property type="taxonomic scope" value="Eukaryota"/>
</dbReference>
<dbReference type="Pfam" id="PF01541">
    <property type="entry name" value="GIY-YIG"/>
    <property type="match status" value="1"/>
</dbReference>
<comment type="subcellular location">
    <subcellularLocation>
        <location evidence="11">Nucleus</location>
    </subcellularLocation>
</comment>
<reference evidence="13" key="2">
    <citation type="submission" date="2015-02" db="UniProtKB">
        <authorList>
            <consortium name="EnsemblMetazoa"/>
        </authorList>
    </citation>
    <scope>IDENTIFICATION</scope>
</reference>
<evidence type="ECO:0000313" key="14">
    <source>
        <dbReference type="Proteomes" id="UP000014500"/>
    </source>
</evidence>
<evidence type="ECO:0000256" key="2">
    <source>
        <dbReference type="ARBA" id="ARBA00022723"/>
    </source>
</evidence>
<evidence type="ECO:0000256" key="8">
    <source>
        <dbReference type="ARBA" id="ARBA00023172"/>
    </source>
</evidence>
<sequence length="259" mass="30363">MNKRKNVSETKMGDTVEDFYGCYLLVSENEKYKNYTYIGFTVDPNRRITQHNKGIKSGGAKWTNNKGPWNMILIVHGFPNEISALRFEWAWQHPHKSTRLRNLKKKTTKETRLDFKFRILGEMLTTGPWNRLPLTIRWLMPKYAVQFKVQPPIHMPITQGDVTSKKINKSHEIINENVICRVCDITFCHRPPISFQDPKDKFECFLPNCDMKAHILCLVKDNSEDFLIPVEISCPKCFSTLLWGDLVRHRKGCYRNLNT</sequence>
<proteinExistence type="inferred from homology"/>
<dbReference type="InterPro" id="IPR000305">
    <property type="entry name" value="GIY-YIG_endonuc"/>
</dbReference>
<evidence type="ECO:0000256" key="5">
    <source>
        <dbReference type="ARBA" id="ARBA00022771"/>
    </source>
</evidence>
<dbReference type="EnsemblMetazoa" id="SMAR015714-RA">
    <property type="protein sequence ID" value="SMAR015714-PA"/>
    <property type="gene ID" value="SMAR015714"/>
</dbReference>
<keyword evidence="9 11" id="KW-0234">DNA repair</keyword>
<comment type="similarity">
    <text evidence="11">Belongs to the SLX1 family.</text>
</comment>
<evidence type="ECO:0000256" key="10">
    <source>
        <dbReference type="ARBA" id="ARBA00023242"/>
    </source>
</evidence>
<comment type="cofactor">
    <cofactor evidence="11">
        <name>a divalent metal cation</name>
        <dbReference type="ChEBI" id="CHEBI:60240"/>
    </cofactor>
</comment>
<comment type="caution">
    <text evidence="11">Lacks conserved residue(s) required for the propagation of feature annotation.</text>
</comment>
<dbReference type="PhylomeDB" id="T1JPD7"/>
<dbReference type="GO" id="GO:0017108">
    <property type="term" value="F:5'-flap endonuclease activity"/>
    <property type="evidence" value="ECO:0007669"/>
    <property type="project" value="InterPro"/>
</dbReference>
<dbReference type="EMBL" id="JH431878">
    <property type="status" value="NOT_ANNOTATED_CDS"/>
    <property type="molecule type" value="Genomic_DNA"/>
</dbReference>
<evidence type="ECO:0000256" key="1">
    <source>
        <dbReference type="ARBA" id="ARBA00022722"/>
    </source>
</evidence>
<evidence type="ECO:0000256" key="3">
    <source>
        <dbReference type="ARBA" id="ARBA00022759"/>
    </source>
</evidence>
<dbReference type="AlphaFoldDB" id="T1JPD7"/>
<dbReference type="PANTHER" id="PTHR20208:SF10">
    <property type="entry name" value="STRUCTURE-SPECIFIC ENDONUCLEASE SUBUNIT SLX1"/>
    <property type="match status" value="1"/>
</dbReference>
<keyword evidence="14" id="KW-1185">Reference proteome</keyword>
<dbReference type="EC" id="3.1.-.-" evidence="11"/>
<dbReference type="InterPro" id="IPR013083">
    <property type="entry name" value="Znf_RING/FYVE/PHD"/>
</dbReference>
<dbReference type="PANTHER" id="PTHR20208">
    <property type="entry name" value="STRUCTURE-SPECIFIC ENDONUCLEASE SUBUNIT SLX1"/>
    <property type="match status" value="1"/>
</dbReference>
<dbReference type="CDD" id="cd10455">
    <property type="entry name" value="GIY-YIG_SLX1"/>
    <property type="match status" value="1"/>
</dbReference>
<keyword evidence="5" id="KW-0863">Zinc-finger</keyword>
<keyword evidence="4 11" id="KW-0227">DNA damage</keyword>
<dbReference type="Pfam" id="PF21202">
    <property type="entry name" value="SLX1_C"/>
    <property type="match status" value="1"/>
</dbReference>
<dbReference type="InterPro" id="IPR048749">
    <property type="entry name" value="SLX1_C"/>
</dbReference>
<evidence type="ECO:0000313" key="13">
    <source>
        <dbReference type="EnsemblMetazoa" id="SMAR015714-PA"/>
    </source>
</evidence>
<dbReference type="Gene3D" id="3.40.1440.10">
    <property type="entry name" value="GIY-YIG endonuclease"/>
    <property type="match status" value="1"/>
</dbReference>
<name>T1JPD7_STRMM</name>
<dbReference type="SUPFAM" id="SSF82771">
    <property type="entry name" value="GIY-YIG endonuclease"/>
    <property type="match status" value="1"/>
</dbReference>
<dbReference type="InterPro" id="IPR050381">
    <property type="entry name" value="SLX1_endonuclease"/>
</dbReference>
<evidence type="ECO:0000256" key="9">
    <source>
        <dbReference type="ARBA" id="ARBA00023204"/>
    </source>
</evidence>
<comment type="subunit">
    <text evidence="11">Forms a heterodimer with a member of the SLX4 family.</text>
</comment>
<dbReference type="PROSITE" id="PS50164">
    <property type="entry name" value="GIY_YIG"/>
    <property type="match status" value="1"/>
</dbReference>
<evidence type="ECO:0000256" key="11">
    <source>
        <dbReference type="HAMAP-Rule" id="MF_03100"/>
    </source>
</evidence>
<evidence type="ECO:0000256" key="6">
    <source>
        <dbReference type="ARBA" id="ARBA00022801"/>
    </source>
</evidence>
<reference evidence="14" key="1">
    <citation type="submission" date="2011-05" db="EMBL/GenBank/DDBJ databases">
        <authorList>
            <person name="Richards S.R."/>
            <person name="Qu J."/>
            <person name="Jiang H."/>
            <person name="Jhangiani S.N."/>
            <person name="Agravi P."/>
            <person name="Goodspeed R."/>
            <person name="Gross S."/>
            <person name="Mandapat C."/>
            <person name="Jackson L."/>
            <person name="Mathew T."/>
            <person name="Pu L."/>
            <person name="Thornton R."/>
            <person name="Saada N."/>
            <person name="Wilczek-Boney K.B."/>
            <person name="Lee S."/>
            <person name="Kovar C."/>
            <person name="Wu Y."/>
            <person name="Scherer S.E."/>
            <person name="Worley K.C."/>
            <person name="Muzny D.M."/>
            <person name="Gibbs R."/>
        </authorList>
    </citation>
    <scope>NUCLEOTIDE SEQUENCE</scope>
    <source>
        <strain evidence="14">Brora</strain>
    </source>
</reference>
<dbReference type="STRING" id="126957.T1JPD7"/>
<organism evidence="13 14">
    <name type="scientific">Strigamia maritima</name>
    <name type="common">European centipede</name>
    <name type="synonym">Geophilus maritimus</name>
    <dbReference type="NCBI Taxonomy" id="126957"/>
    <lineage>
        <taxon>Eukaryota</taxon>
        <taxon>Metazoa</taxon>
        <taxon>Ecdysozoa</taxon>
        <taxon>Arthropoda</taxon>
        <taxon>Myriapoda</taxon>
        <taxon>Chilopoda</taxon>
        <taxon>Pleurostigmophora</taxon>
        <taxon>Geophilomorpha</taxon>
        <taxon>Linotaeniidae</taxon>
        <taxon>Strigamia</taxon>
    </lineage>
</organism>
<keyword evidence="6 11" id="KW-0378">Hydrolase</keyword>
<dbReference type="GO" id="GO:0008270">
    <property type="term" value="F:zinc ion binding"/>
    <property type="evidence" value="ECO:0007669"/>
    <property type="project" value="UniProtKB-KW"/>
</dbReference>
<keyword evidence="1 11" id="KW-0540">Nuclease</keyword>
<keyword evidence="3 11" id="KW-0255">Endonuclease</keyword>
<comment type="function">
    <text evidence="11">Catalytic subunit of a heterodimeric structure-specific endonuclease that resolves DNA secondary structures generated during DNA repair and recombination. Has endonuclease activity towards branched DNA substrates, introducing single-strand cuts in duplex DNA close to junctions with ss-DNA.</text>
</comment>
<keyword evidence="7" id="KW-0862">Zinc</keyword>
<protein>
    <recommendedName>
        <fullName evidence="11">Structure-specific endonuclease subunit SLX1 homolog</fullName>
        <ecNumber evidence="11">3.1.-.-</ecNumber>
    </recommendedName>
</protein>
<dbReference type="HOGENOM" id="CLU_030739_0_0_1"/>
<dbReference type="GO" id="GO:0000724">
    <property type="term" value="P:double-strand break repair via homologous recombination"/>
    <property type="evidence" value="ECO:0007669"/>
    <property type="project" value="TreeGrafter"/>
</dbReference>